<protein>
    <recommendedName>
        <fullName evidence="2">Transposase (putative) gypsy type domain-containing protein</fullName>
    </recommendedName>
</protein>
<keyword evidence="4" id="KW-1185">Reference proteome</keyword>
<evidence type="ECO:0000313" key="4">
    <source>
        <dbReference type="Proteomes" id="UP001459277"/>
    </source>
</evidence>
<evidence type="ECO:0000313" key="3">
    <source>
        <dbReference type="EMBL" id="KAL0015897.1"/>
    </source>
</evidence>
<dbReference type="Pfam" id="PF04195">
    <property type="entry name" value="Transposase_28"/>
    <property type="match status" value="1"/>
</dbReference>
<comment type="caution">
    <text evidence="3">The sequence shown here is derived from an EMBL/GenBank/DDBJ whole genome shotgun (WGS) entry which is preliminary data.</text>
</comment>
<evidence type="ECO:0000259" key="2">
    <source>
        <dbReference type="Pfam" id="PF04195"/>
    </source>
</evidence>
<name>A0AAW2DZA3_9ROSI</name>
<sequence length="441" mass="49532">MVDYSSVRVDCPSVAFLFARLGCLLEAVEGECLKWVNLFVGEDYPHKFVLSSLFSLVSHSARVAWSLKMFKVRSSELETGLSSTDDCVIPEVTSLSTPYKAWNIPCALLGKDEKRIRDRFQFPDLVEIRILSDEDRACHFYVDEVCFYEADFASGLLFPIHPFVKDLFAYLHLGPAQLVPNSWHIVSMVVWMLTNDGDIIKKDEFLHFYHLRKSKDPGYYEFKPWDRASSFSTSSFEEEASTSGMATRFSGQKLADAQEKKAKNGLVSGFILKKHSKVSNVSKDDPIVTPPFAHSPAKRPTSPTTSLKVIASAGEETKKKKKKVGGKSFLPSFWDDADVAALKAHEALFVDDLNPLMAKSSSEVMLSNIYKLVQLLDLEKKVSPADPMVKSLFIENETLKNKVTILAVKAENDKDRVAALEKSLQVEKDFCKLKDKQMGDL</sequence>
<dbReference type="EMBL" id="JAZDWU010000001">
    <property type="protein sequence ID" value="KAL0015897.1"/>
    <property type="molecule type" value="Genomic_DNA"/>
</dbReference>
<accession>A0AAW2DZA3</accession>
<dbReference type="InterPro" id="IPR007321">
    <property type="entry name" value="Transposase_28"/>
</dbReference>
<reference evidence="3 4" key="1">
    <citation type="submission" date="2024-01" db="EMBL/GenBank/DDBJ databases">
        <title>A telomere-to-telomere, gap-free genome of sweet tea (Lithocarpus litseifolius).</title>
        <authorList>
            <person name="Zhou J."/>
        </authorList>
    </citation>
    <scope>NUCLEOTIDE SEQUENCE [LARGE SCALE GENOMIC DNA]</scope>
    <source>
        <strain evidence="3">Zhou-2022a</strain>
        <tissue evidence="3">Leaf</tissue>
    </source>
</reference>
<evidence type="ECO:0000256" key="1">
    <source>
        <dbReference type="SAM" id="MobiDB-lite"/>
    </source>
</evidence>
<gene>
    <name evidence="3" type="ORF">SO802_002966</name>
</gene>
<proteinExistence type="predicted"/>
<feature type="region of interest" description="Disordered" evidence="1">
    <location>
        <begin position="283"/>
        <end position="305"/>
    </location>
</feature>
<dbReference type="Proteomes" id="UP001459277">
    <property type="component" value="Unassembled WGS sequence"/>
</dbReference>
<feature type="domain" description="Transposase (putative) gypsy type" evidence="2">
    <location>
        <begin position="145"/>
        <end position="211"/>
    </location>
</feature>
<dbReference type="AlphaFoldDB" id="A0AAW2DZA3"/>
<organism evidence="3 4">
    <name type="scientific">Lithocarpus litseifolius</name>
    <dbReference type="NCBI Taxonomy" id="425828"/>
    <lineage>
        <taxon>Eukaryota</taxon>
        <taxon>Viridiplantae</taxon>
        <taxon>Streptophyta</taxon>
        <taxon>Embryophyta</taxon>
        <taxon>Tracheophyta</taxon>
        <taxon>Spermatophyta</taxon>
        <taxon>Magnoliopsida</taxon>
        <taxon>eudicotyledons</taxon>
        <taxon>Gunneridae</taxon>
        <taxon>Pentapetalae</taxon>
        <taxon>rosids</taxon>
        <taxon>fabids</taxon>
        <taxon>Fagales</taxon>
        <taxon>Fagaceae</taxon>
        <taxon>Lithocarpus</taxon>
    </lineage>
</organism>